<dbReference type="EMBL" id="JANAVB010033616">
    <property type="protein sequence ID" value="KAJ6808117.1"/>
    <property type="molecule type" value="Genomic_DNA"/>
</dbReference>
<proteinExistence type="predicted"/>
<comment type="caution">
    <text evidence="2">The sequence shown here is derived from an EMBL/GenBank/DDBJ whole genome shotgun (WGS) entry which is preliminary data.</text>
</comment>
<reference evidence="2" key="1">
    <citation type="journal article" date="2023" name="GigaByte">
        <title>Genome assembly of the bearded iris, Iris pallida Lam.</title>
        <authorList>
            <person name="Bruccoleri R.E."/>
            <person name="Oakeley E.J."/>
            <person name="Faust A.M.E."/>
            <person name="Altorfer M."/>
            <person name="Dessus-Babus S."/>
            <person name="Burckhardt D."/>
            <person name="Oertli M."/>
            <person name="Naumann U."/>
            <person name="Petersen F."/>
            <person name="Wong J."/>
        </authorList>
    </citation>
    <scope>NUCLEOTIDE SEQUENCE</scope>
    <source>
        <strain evidence="2">GSM-AAB239-AS_SAM_17_03QT</strain>
    </source>
</reference>
<gene>
    <name evidence="2" type="ORF">M6B38_168540</name>
</gene>
<protein>
    <submittedName>
        <fullName evidence="2">Uncharacterized protein</fullName>
    </submittedName>
</protein>
<keyword evidence="3" id="KW-1185">Reference proteome</keyword>
<keyword evidence="1" id="KW-0812">Transmembrane</keyword>
<dbReference type="AlphaFoldDB" id="A0AAX6EVA1"/>
<reference evidence="2" key="2">
    <citation type="submission" date="2023-04" db="EMBL/GenBank/DDBJ databases">
        <authorList>
            <person name="Bruccoleri R.E."/>
            <person name="Oakeley E.J."/>
            <person name="Faust A.-M."/>
            <person name="Dessus-Babus S."/>
            <person name="Altorfer M."/>
            <person name="Burckhardt D."/>
            <person name="Oertli M."/>
            <person name="Naumann U."/>
            <person name="Petersen F."/>
            <person name="Wong J."/>
        </authorList>
    </citation>
    <scope>NUCLEOTIDE SEQUENCE</scope>
    <source>
        <strain evidence="2">GSM-AAB239-AS_SAM_17_03QT</strain>
        <tissue evidence="2">Leaf</tissue>
    </source>
</reference>
<evidence type="ECO:0000313" key="3">
    <source>
        <dbReference type="Proteomes" id="UP001140949"/>
    </source>
</evidence>
<organism evidence="2 3">
    <name type="scientific">Iris pallida</name>
    <name type="common">Sweet iris</name>
    <dbReference type="NCBI Taxonomy" id="29817"/>
    <lineage>
        <taxon>Eukaryota</taxon>
        <taxon>Viridiplantae</taxon>
        <taxon>Streptophyta</taxon>
        <taxon>Embryophyta</taxon>
        <taxon>Tracheophyta</taxon>
        <taxon>Spermatophyta</taxon>
        <taxon>Magnoliopsida</taxon>
        <taxon>Liliopsida</taxon>
        <taxon>Asparagales</taxon>
        <taxon>Iridaceae</taxon>
        <taxon>Iridoideae</taxon>
        <taxon>Irideae</taxon>
        <taxon>Iris</taxon>
    </lineage>
</organism>
<keyword evidence="1" id="KW-0472">Membrane</keyword>
<feature type="transmembrane region" description="Helical" evidence="1">
    <location>
        <begin position="29"/>
        <end position="57"/>
    </location>
</feature>
<name>A0AAX6EVA1_IRIPA</name>
<evidence type="ECO:0000313" key="2">
    <source>
        <dbReference type="EMBL" id="KAJ6808117.1"/>
    </source>
</evidence>
<keyword evidence="1" id="KW-1133">Transmembrane helix</keyword>
<sequence>MPDLLLLSQIPMRWRFVLNCMNTIVWLDYLVVVLSLILVCDILCIQFIMACSLCILLRPSEDLVILPGVCSYLSQVF</sequence>
<evidence type="ECO:0000256" key="1">
    <source>
        <dbReference type="SAM" id="Phobius"/>
    </source>
</evidence>
<dbReference type="Proteomes" id="UP001140949">
    <property type="component" value="Unassembled WGS sequence"/>
</dbReference>
<accession>A0AAX6EVA1</accession>